<organism evidence="6 7">
    <name type="scientific">Stomoxys calcitrans</name>
    <name type="common">Stable fly</name>
    <name type="synonym">Conops calcitrans</name>
    <dbReference type="NCBI Taxonomy" id="35570"/>
    <lineage>
        <taxon>Eukaryota</taxon>
        <taxon>Metazoa</taxon>
        <taxon>Ecdysozoa</taxon>
        <taxon>Arthropoda</taxon>
        <taxon>Hexapoda</taxon>
        <taxon>Insecta</taxon>
        <taxon>Pterygota</taxon>
        <taxon>Neoptera</taxon>
        <taxon>Endopterygota</taxon>
        <taxon>Diptera</taxon>
        <taxon>Brachycera</taxon>
        <taxon>Muscomorpha</taxon>
        <taxon>Muscoidea</taxon>
        <taxon>Muscidae</taxon>
        <taxon>Stomoxys</taxon>
    </lineage>
</organism>
<dbReference type="PROSITE" id="PS50089">
    <property type="entry name" value="ZF_RING_2"/>
    <property type="match status" value="1"/>
</dbReference>
<dbReference type="Pfam" id="PF13445">
    <property type="entry name" value="zf-RING_UBOX"/>
    <property type="match status" value="1"/>
</dbReference>
<dbReference type="InterPro" id="IPR027370">
    <property type="entry name" value="Znf-RING_euk"/>
</dbReference>
<reference evidence="6" key="1">
    <citation type="submission" date="2020-05" db="UniProtKB">
        <authorList>
            <consortium name="EnsemblMetazoa"/>
        </authorList>
    </citation>
    <scope>IDENTIFICATION</scope>
    <source>
        <strain evidence="6">USDA</strain>
    </source>
</reference>
<name>A0A1I8PRU3_STOCA</name>
<dbReference type="VEuPathDB" id="VectorBase:SCAU010494"/>
<dbReference type="GO" id="GO:0008270">
    <property type="term" value="F:zinc ion binding"/>
    <property type="evidence" value="ECO:0007669"/>
    <property type="project" value="UniProtKB-KW"/>
</dbReference>
<keyword evidence="2 4" id="KW-0863">Zinc-finger</keyword>
<dbReference type="OrthoDB" id="9049620at2759"/>
<keyword evidence="7" id="KW-1185">Reference proteome</keyword>
<sequence length="178" mass="19854">MAAVDDECCVICLGEKRSPVQVNCGHSFCHECLEAHKSASQGKNWANKCPICRTEMWRCAQPIVNMFSSESGSSDDERGLEYSSDGEMNITYEEHPDNHIPTDEHVDVFVLVDDDQEEIDAISELDDVSSVNSINNVSELYDDDLVDDASVLNDVLELDDTTDDDLQQINDSLETDDD</sequence>
<feature type="domain" description="RING-type" evidence="5">
    <location>
        <begin position="9"/>
        <end position="53"/>
    </location>
</feature>
<evidence type="ECO:0000313" key="6">
    <source>
        <dbReference type="EnsemblMetazoa" id="SCAU010494-PA"/>
    </source>
</evidence>
<proteinExistence type="predicted"/>
<accession>A0A1I8PRU3</accession>
<dbReference type="InterPro" id="IPR001841">
    <property type="entry name" value="Znf_RING"/>
</dbReference>
<dbReference type="EnsemblMetazoa" id="SCAU010494-RA">
    <property type="protein sequence ID" value="SCAU010494-PA"/>
    <property type="gene ID" value="SCAU010494"/>
</dbReference>
<dbReference type="Gene3D" id="3.30.40.10">
    <property type="entry name" value="Zinc/RING finger domain, C3HC4 (zinc finger)"/>
    <property type="match status" value="1"/>
</dbReference>
<dbReference type="InterPro" id="IPR017907">
    <property type="entry name" value="Znf_RING_CS"/>
</dbReference>
<dbReference type="KEGG" id="scac:106091507"/>
<gene>
    <name evidence="6" type="primary">106091507</name>
</gene>
<evidence type="ECO:0000256" key="2">
    <source>
        <dbReference type="ARBA" id="ARBA00022771"/>
    </source>
</evidence>
<evidence type="ECO:0000259" key="5">
    <source>
        <dbReference type="PROSITE" id="PS50089"/>
    </source>
</evidence>
<dbReference type="Proteomes" id="UP000095300">
    <property type="component" value="Unassembled WGS sequence"/>
</dbReference>
<dbReference type="InterPro" id="IPR013083">
    <property type="entry name" value="Znf_RING/FYVE/PHD"/>
</dbReference>
<evidence type="ECO:0000256" key="3">
    <source>
        <dbReference type="ARBA" id="ARBA00022833"/>
    </source>
</evidence>
<evidence type="ECO:0000313" key="7">
    <source>
        <dbReference type="Proteomes" id="UP000095300"/>
    </source>
</evidence>
<evidence type="ECO:0000256" key="4">
    <source>
        <dbReference type="PROSITE-ProRule" id="PRU00175"/>
    </source>
</evidence>
<keyword evidence="1" id="KW-0479">Metal-binding</keyword>
<keyword evidence="3" id="KW-0862">Zinc</keyword>
<dbReference type="STRING" id="35570.A0A1I8PRU3"/>
<dbReference type="AlphaFoldDB" id="A0A1I8PRU3"/>
<evidence type="ECO:0000256" key="1">
    <source>
        <dbReference type="ARBA" id="ARBA00022723"/>
    </source>
</evidence>
<dbReference type="PROSITE" id="PS00518">
    <property type="entry name" value="ZF_RING_1"/>
    <property type="match status" value="1"/>
</dbReference>
<dbReference type="SMART" id="SM00184">
    <property type="entry name" value="RING"/>
    <property type="match status" value="1"/>
</dbReference>
<dbReference type="SUPFAM" id="SSF57850">
    <property type="entry name" value="RING/U-box"/>
    <property type="match status" value="1"/>
</dbReference>
<protein>
    <recommendedName>
        <fullName evidence="5">RING-type domain-containing protein</fullName>
    </recommendedName>
</protein>